<comment type="caution">
    <text evidence="1">The sequence shown here is derived from an EMBL/GenBank/DDBJ whole genome shotgun (WGS) entry which is preliminary data.</text>
</comment>
<dbReference type="InterPro" id="IPR054202">
    <property type="entry name" value="DUF6907"/>
</dbReference>
<organism evidence="1 2">
    <name type="scientific">Streptomyces flaveolus</name>
    <dbReference type="NCBI Taxonomy" id="67297"/>
    <lineage>
        <taxon>Bacteria</taxon>
        <taxon>Bacillati</taxon>
        <taxon>Actinomycetota</taxon>
        <taxon>Actinomycetes</taxon>
        <taxon>Kitasatosporales</taxon>
        <taxon>Streptomycetaceae</taxon>
        <taxon>Streptomyces</taxon>
    </lineage>
</organism>
<sequence>MIKPRTAVVNLLVTKTLEIDEPDWCTGHRTDRAQFKPDITHYGPERAIEINGHQILRAMLAQSPYAQRSPRDTVLYVEEGNFTGSYSPAGIQQLADALIQAGEQLHALGRDLAEILAGGAR</sequence>
<gene>
    <name evidence="1" type="ORF">AB0H04_13635</name>
</gene>
<protein>
    <submittedName>
        <fullName evidence="1">Uncharacterized protein</fullName>
    </submittedName>
</protein>
<proteinExistence type="predicted"/>
<evidence type="ECO:0000313" key="1">
    <source>
        <dbReference type="EMBL" id="MEU5707896.1"/>
    </source>
</evidence>
<reference evidence="1 2" key="1">
    <citation type="submission" date="2024-06" db="EMBL/GenBank/DDBJ databases">
        <title>The Natural Products Discovery Center: Release of the First 8490 Sequenced Strains for Exploring Actinobacteria Biosynthetic Diversity.</title>
        <authorList>
            <person name="Kalkreuter E."/>
            <person name="Kautsar S.A."/>
            <person name="Yang D."/>
            <person name="Bader C.D."/>
            <person name="Teijaro C.N."/>
            <person name="Fluegel L."/>
            <person name="Davis C.M."/>
            <person name="Simpson J.R."/>
            <person name="Lauterbach L."/>
            <person name="Steele A.D."/>
            <person name="Gui C."/>
            <person name="Meng S."/>
            <person name="Li G."/>
            <person name="Viehrig K."/>
            <person name="Ye F."/>
            <person name="Su P."/>
            <person name="Kiefer A.F."/>
            <person name="Nichols A."/>
            <person name="Cepeda A.J."/>
            <person name="Yan W."/>
            <person name="Fan B."/>
            <person name="Jiang Y."/>
            <person name="Adhikari A."/>
            <person name="Zheng C.-J."/>
            <person name="Schuster L."/>
            <person name="Cowan T.M."/>
            <person name="Smanski M.J."/>
            <person name="Chevrette M.G."/>
            <person name="De Carvalho L.P.S."/>
            <person name="Shen B."/>
        </authorList>
    </citation>
    <scope>NUCLEOTIDE SEQUENCE [LARGE SCALE GENOMIC DNA]</scope>
    <source>
        <strain evidence="1 2">NPDC020594</strain>
    </source>
</reference>
<accession>A0ABV3A7I1</accession>
<evidence type="ECO:0000313" key="2">
    <source>
        <dbReference type="Proteomes" id="UP001551011"/>
    </source>
</evidence>
<keyword evidence="2" id="KW-1185">Reference proteome</keyword>
<dbReference type="RefSeq" id="WP_359256197.1">
    <property type="nucleotide sequence ID" value="NZ_JBFAEG010000008.1"/>
</dbReference>
<name>A0ABV3A7I1_9ACTN</name>
<dbReference type="Pfam" id="PF21848">
    <property type="entry name" value="DUF6907"/>
    <property type="match status" value="1"/>
</dbReference>
<dbReference type="Proteomes" id="UP001551011">
    <property type="component" value="Unassembled WGS sequence"/>
</dbReference>
<dbReference type="EMBL" id="JBFAEG010000008">
    <property type="protein sequence ID" value="MEU5707896.1"/>
    <property type="molecule type" value="Genomic_DNA"/>
</dbReference>